<feature type="transmembrane region" description="Helical" evidence="2">
    <location>
        <begin position="43"/>
        <end position="61"/>
    </location>
</feature>
<feature type="signal peptide" evidence="3">
    <location>
        <begin position="1"/>
        <end position="20"/>
    </location>
</feature>
<feature type="chain" id="PRO_5001534070" evidence="3">
    <location>
        <begin position="21"/>
        <end position="438"/>
    </location>
</feature>
<feature type="compositionally biased region" description="Basic and acidic residues" evidence="1">
    <location>
        <begin position="397"/>
        <end position="411"/>
    </location>
</feature>
<keyword evidence="2" id="KW-0472">Membrane</keyword>
<dbReference type="AlphaFoldDB" id="A0A024SM84"/>
<accession>A0A024SM84</accession>
<evidence type="ECO:0000313" key="5">
    <source>
        <dbReference type="Proteomes" id="UP000024376"/>
    </source>
</evidence>
<feature type="compositionally biased region" description="Polar residues" evidence="1">
    <location>
        <begin position="234"/>
        <end position="243"/>
    </location>
</feature>
<evidence type="ECO:0000256" key="2">
    <source>
        <dbReference type="SAM" id="Phobius"/>
    </source>
</evidence>
<sequence length="438" mass="47144">MPRIFSLALGALALVTTTATLCTQIAVSVRISHSSPGRGSSTAAAVFEAALLILIGWLIAADTIPSFPGQSRLWRGVVSGLEVTACIIATATSLAALVYLARADGGENKHLLVASSVTLGLAVSTQLVYSIYQVLPISSDAGGVSWPGRKDEETGRSRKINLKAIRYSQTMPIVDEPSPMAKLHTRSRPTSVDNKSVAETVASSVTYVAQSIRSVSSRPKTTRSSREKERSRSMSVDSTANRSTVADDAFDSWDTSAVDAHNREAVLEISTPTQSKPRGLETIPASPVPSRSPSPASFADLEPPRIQTRRRSRSYSPVSITRELRDLPTPGSSGSEAHIHPLFRSDSPDPHPFATPGTIVMAAPETARVLVHRPSSLSLNRLRSDSMPSSPMGFPRNDFESRSLRGNRSELDLSSQQGFPFPDRGMAPPAPEWLRREL</sequence>
<dbReference type="OrthoDB" id="5431149at2759"/>
<evidence type="ECO:0000256" key="3">
    <source>
        <dbReference type="SAM" id="SignalP"/>
    </source>
</evidence>
<dbReference type="EMBL" id="KI911139">
    <property type="protein sequence ID" value="ETS06380.1"/>
    <property type="molecule type" value="Genomic_DNA"/>
</dbReference>
<dbReference type="HOGENOM" id="CLU_030774_1_0_1"/>
<protein>
    <submittedName>
        <fullName evidence="4">Uncharacterized protein</fullName>
    </submittedName>
</protein>
<feature type="transmembrane region" description="Helical" evidence="2">
    <location>
        <begin position="73"/>
        <end position="99"/>
    </location>
</feature>
<keyword evidence="3" id="KW-0732">Signal</keyword>
<proteinExistence type="predicted"/>
<evidence type="ECO:0000256" key="1">
    <source>
        <dbReference type="SAM" id="MobiDB-lite"/>
    </source>
</evidence>
<feature type="region of interest" description="Disordered" evidence="1">
    <location>
        <begin position="212"/>
        <end position="243"/>
    </location>
</feature>
<evidence type="ECO:0000313" key="4">
    <source>
        <dbReference type="EMBL" id="ETS06380.1"/>
    </source>
</evidence>
<dbReference type="Proteomes" id="UP000024376">
    <property type="component" value="Unassembled WGS sequence"/>
</dbReference>
<dbReference type="KEGG" id="trr:M419DRAFT_68086"/>
<organism evidence="4 5">
    <name type="scientific">Hypocrea jecorina (strain ATCC 56765 / BCRC 32924 / NRRL 11460 / Rut C-30)</name>
    <name type="common">Trichoderma reesei</name>
    <dbReference type="NCBI Taxonomy" id="1344414"/>
    <lineage>
        <taxon>Eukaryota</taxon>
        <taxon>Fungi</taxon>
        <taxon>Dikarya</taxon>
        <taxon>Ascomycota</taxon>
        <taxon>Pezizomycotina</taxon>
        <taxon>Sordariomycetes</taxon>
        <taxon>Hypocreomycetidae</taxon>
        <taxon>Hypocreales</taxon>
        <taxon>Hypocreaceae</taxon>
        <taxon>Trichoderma</taxon>
    </lineage>
</organism>
<keyword evidence="2" id="KW-1133">Transmembrane helix</keyword>
<keyword evidence="2" id="KW-0812">Transmembrane</keyword>
<gene>
    <name evidence="4" type="ORF">M419DRAFT_68086</name>
</gene>
<feature type="transmembrane region" description="Helical" evidence="2">
    <location>
        <begin position="111"/>
        <end position="132"/>
    </location>
</feature>
<name>A0A024SM84_HYPJR</name>
<feature type="region of interest" description="Disordered" evidence="1">
    <location>
        <begin position="381"/>
        <end position="438"/>
    </location>
</feature>
<feature type="region of interest" description="Disordered" evidence="1">
    <location>
        <begin position="268"/>
        <end position="346"/>
    </location>
</feature>
<reference evidence="5" key="1">
    <citation type="journal article" date="2013" name="Ind. Biotechnol.">
        <title>Comparative genomics analysis of Trichoderma reesei strains.</title>
        <authorList>
            <person name="Koike H."/>
            <person name="Aerts A."/>
            <person name="LaButti K."/>
            <person name="Grigoriev I.V."/>
            <person name="Baker S.E."/>
        </authorList>
    </citation>
    <scope>NUCLEOTIDE SEQUENCE [LARGE SCALE GENOMIC DNA]</scope>
    <source>
        <strain evidence="5">ATCC 56765 / BCRC 32924 / NRRL 11460 / Rut C-30</strain>
    </source>
</reference>